<feature type="region of interest" description="Disordered" evidence="1">
    <location>
        <begin position="15"/>
        <end position="109"/>
    </location>
</feature>
<feature type="region of interest" description="Disordered" evidence="1">
    <location>
        <begin position="429"/>
        <end position="454"/>
    </location>
</feature>
<keyword evidence="3" id="KW-1185">Reference proteome</keyword>
<dbReference type="Proteomes" id="UP000708208">
    <property type="component" value="Unassembled WGS sequence"/>
</dbReference>
<sequence length="496" mass="56597">SEVLTRDLVEQDCSHKCIAPPAGRNRLGTPLGRGIRRSNIADNQANQAPPSKNNGGSTAKGQSSSLKKAAEGSNGDSQSASSDNTDGSTDDTQSDSQNNNDTSSCENLKGSNNSVQWGGLYKQNQTIEFTGGSKLKQKQLDRKKNWYRFRWELNLPPLSHTREVREQSLRMIQAQTNFLLLNQSPPKINSPEYDYFQKFRQLFIGIVPNDIISHDIVNGLMRMFRVLLWESHDKFQYQENPNPEQYDRIMSKLNACVWNVTAYPFVFTDKIDPNDTVVPRAHSTHPCLEKTVEVYWNDSDQSLAGEGKINFVHSDQNISDLAGGTRENFNACKYDFVIELAWKIYLFGYYRCYEYFEEDATDAHQLATSVQSLFNPRVIKRWYQPEGFNKVLLLLFPKLNFKQFAWAVDKMVVGSRESSEWDSILKRPPIPITEDDIPDSGDKKNSDNDRRKRSGGKIFKRASFWDNHAHCMHSLTDPIKAFKYAGKPGCYVPRTN</sequence>
<feature type="non-terminal residue" evidence="2">
    <location>
        <position position="496"/>
    </location>
</feature>
<gene>
    <name evidence="2" type="ORF">AFUS01_LOCUS25112</name>
</gene>
<dbReference type="AlphaFoldDB" id="A0A8J2KD22"/>
<comment type="caution">
    <text evidence="2">The sequence shown here is derived from an EMBL/GenBank/DDBJ whole genome shotgun (WGS) entry which is preliminary data.</text>
</comment>
<reference evidence="2" key="1">
    <citation type="submission" date="2021-06" db="EMBL/GenBank/DDBJ databases">
        <authorList>
            <person name="Hodson N. C."/>
            <person name="Mongue J. A."/>
            <person name="Jaron S. K."/>
        </authorList>
    </citation>
    <scope>NUCLEOTIDE SEQUENCE</scope>
</reference>
<feature type="compositionally biased region" description="Low complexity" evidence="1">
    <location>
        <begin position="94"/>
        <end position="104"/>
    </location>
</feature>
<name>A0A8J2KD22_9HEXA</name>
<dbReference type="EMBL" id="CAJVCH010319866">
    <property type="protein sequence ID" value="CAG7786548.1"/>
    <property type="molecule type" value="Genomic_DNA"/>
</dbReference>
<protein>
    <submittedName>
        <fullName evidence="2">Uncharacterized protein</fullName>
    </submittedName>
</protein>
<proteinExistence type="predicted"/>
<evidence type="ECO:0000313" key="3">
    <source>
        <dbReference type="Proteomes" id="UP000708208"/>
    </source>
</evidence>
<accession>A0A8J2KD22</accession>
<feature type="compositionally biased region" description="Basic and acidic residues" evidence="1">
    <location>
        <begin position="440"/>
        <end position="450"/>
    </location>
</feature>
<evidence type="ECO:0000313" key="2">
    <source>
        <dbReference type="EMBL" id="CAG7786548.1"/>
    </source>
</evidence>
<feature type="compositionally biased region" description="Polar residues" evidence="1">
    <location>
        <begin position="40"/>
        <end position="66"/>
    </location>
</feature>
<evidence type="ECO:0000256" key="1">
    <source>
        <dbReference type="SAM" id="MobiDB-lite"/>
    </source>
</evidence>
<organism evidence="2 3">
    <name type="scientific">Allacma fusca</name>
    <dbReference type="NCBI Taxonomy" id="39272"/>
    <lineage>
        <taxon>Eukaryota</taxon>
        <taxon>Metazoa</taxon>
        <taxon>Ecdysozoa</taxon>
        <taxon>Arthropoda</taxon>
        <taxon>Hexapoda</taxon>
        <taxon>Collembola</taxon>
        <taxon>Symphypleona</taxon>
        <taxon>Sminthuridae</taxon>
        <taxon>Allacma</taxon>
    </lineage>
</organism>